<comment type="caution">
    <text evidence="1">The sequence shown here is derived from an EMBL/GenBank/DDBJ whole genome shotgun (WGS) entry which is preliminary data.</text>
</comment>
<dbReference type="Proteomes" id="UP000316213">
    <property type="component" value="Unassembled WGS sequence"/>
</dbReference>
<dbReference type="Pfam" id="PF13366">
    <property type="entry name" value="PDDEXK_3"/>
    <property type="match status" value="1"/>
</dbReference>
<keyword evidence="2" id="KW-1185">Reference proteome</keyword>
<accession>A0A5C6A0Q0</accession>
<gene>
    <name evidence="1" type="ORF">Pla100_44660</name>
</gene>
<dbReference type="NCBIfam" id="TIGR04256">
    <property type="entry name" value="GxxExxY"/>
    <property type="match status" value="1"/>
</dbReference>
<name>A0A5C6A0Q0_9BACT</name>
<dbReference type="InterPro" id="IPR026350">
    <property type="entry name" value="GxxExxY"/>
</dbReference>
<reference evidence="1 2" key="1">
    <citation type="submission" date="2019-02" db="EMBL/GenBank/DDBJ databases">
        <title>Deep-cultivation of Planctomycetes and their phenomic and genomic characterization uncovers novel biology.</title>
        <authorList>
            <person name="Wiegand S."/>
            <person name="Jogler M."/>
            <person name="Boedeker C."/>
            <person name="Pinto D."/>
            <person name="Vollmers J."/>
            <person name="Rivas-Marin E."/>
            <person name="Kohn T."/>
            <person name="Peeters S.H."/>
            <person name="Heuer A."/>
            <person name="Rast P."/>
            <person name="Oberbeckmann S."/>
            <person name="Bunk B."/>
            <person name="Jeske O."/>
            <person name="Meyerdierks A."/>
            <person name="Storesund J.E."/>
            <person name="Kallscheuer N."/>
            <person name="Luecker S."/>
            <person name="Lage O.M."/>
            <person name="Pohl T."/>
            <person name="Merkel B.J."/>
            <person name="Hornburger P."/>
            <person name="Mueller R.-W."/>
            <person name="Bruemmer F."/>
            <person name="Labrenz M."/>
            <person name="Spormann A.M."/>
            <person name="Op Den Camp H."/>
            <person name="Overmann J."/>
            <person name="Amann R."/>
            <person name="Jetten M.S.M."/>
            <person name="Mascher T."/>
            <person name="Medema M.H."/>
            <person name="Devos D.P."/>
            <person name="Kaster A.-K."/>
            <person name="Ovreas L."/>
            <person name="Rohde M."/>
            <person name="Galperin M.Y."/>
            <person name="Jogler C."/>
        </authorList>
    </citation>
    <scope>NUCLEOTIDE SEQUENCE [LARGE SCALE GENOMIC DNA]</scope>
    <source>
        <strain evidence="1 2">Pla100</strain>
    </source>
</reference>
<sequence length="133" mass="15067">MWADKHENEISHAIIGCAIEVHKELGPGLIESVYEDAMCYELAQAGLLFQRQERVPIQYKSVLLATPLKLDLIVEGKVIVDNKAKQTVTAIDKQALLTYLRLRKVHLGLLINFHELKLVDGVQRVVNQLAEQR</sequence>
<dbReference type="AlphaFoldDB" id="A0A5C6A0Q0"/>
<dbReference type="EMBL" id="SJPM01000010">
    <property type="protein sequence ID" value="TWT93149.1"/>
    <property type="molecule type" value="Genomic_DNA"/>
</dbReference>
<dbReference type="RefSeq" id="WP_146579990.1">
    <property type="nucleotide sequence ID" value="NZ_SJPM01000010.1"/>
</dbReference>
<organism evidence="1 2">
    <name type="scientific">Neorhodopirellula pilleata</name>
    <dbReference type="NCBI Taxonomy" id="2714738"/>
    <lineage>
        <taxon>Bacteria</taxon>
        <taxon>Pseudomonadati</taxon>
        <taxon>Planctomycetota</taxon>
        <taxon>Planctomycetia</taxon>
        <taxon>Pirellulales</taxon>
        <taxon>Pirellulaceae</taxon>
        <taxon>Neorhodopirellula</taxon>
    </lineage>
</organism>
<proteinExistence type="predicted"/>
<evidence type="ECO:0008006" key="3">
    <source>
        <dbReference type="Google" id="ProtNLM"/>
    </source>
</evidence>
<evidence type="ECO:0000313" key="2">
    <source>
        <dbReference type="Proteomes" id="UP000316213"/>
    </source>
</evidence>
<protein>
    <recommendedName>
        <fullName evidence="3">GxxExxY protein</fullName>
    </recommendedName>
</protein>
<dbReference type="OrthoDB" id="9806869at2"/>
<evidence type="ECO:0000313" key="1">
    <source>
        <dbReference type="EMBL" id="TWT93149.1"/>
    </source>
</evidence>